<dbReference type="GeneID" id="27329360"/>
<name>A0A0D1YRZ4_9EURO</name>
<dbReference type="PANTHER" id="PTHR43283">
    <property type="entry name" value="BETA-LACTAMASE-RELATED"/>
    <property type="match status" value="1"/>
</dbReference>
<feature type="domain" description="Beta-lactamase-related" evidence="3">
    <location>
        <begin position="13"/>
        <end position="365"/>
    </location>
</feature>
<reference evidence="4 5" key="1">
    <citation type="submission" date="2015-01" db="EMBL/GenBank/DDBJ databases">
        <title>The Genome Sequence of Exophiala spinifera CBS89968.</title>
        <authorList>
            <consortium name="The Broad Institute Genomics Platform"/>
            <person name="Cuomo C."/>
            <person name="de Hoog S."/>
            <person name="Gorbushina A."/>
            <person name="Stielow B."/>
            <person name="Teixiera M."/>
            <person name="Abouelleil A."/>
            <person name="Chapman S.B."/>
            <person name="Priest M."/>
            <person name="Young S.K."/>
            <person name="Wortman J."/>
            <person name="Nusbaum C."/>
            <person name="Birren B."/>
        </authorList>
    </citation>
    <scope>NUCLEOTIDE SEQUENCE [LARGE SCALE GENOMIC DNA]</scope>
    <source>
        <strain evidence="4 5">CBS 89968</strain>
    </source>
</reference>
<dbReference type="STRING" id="91928.A0A0D1YRZ4"/>
<dbReference type="GO" id="GO:0016787">
    <property type="term" value="F:hydrolase activity"/>
    <property type="evidence" value="ECO:0007669"/>
    <property type="project" value="UniProtKB-KW"/>
</dbReference>
<dbReference type="AlphaFoldDB" id="A0A0D1YRZ4"/>
<keyword evidence="2" id="KW-0378">Hydrolase</keyword>
<evidence type="ECO:0000259" key="3">
    <source>
        <dbReference type="Pfam" id="PF00144"/>
    </source>
</evidence>
<organism evidence="4 5">
    <name type="scientific">Exophiala spinifera</name>
    <dbReference type="NCBI Taxonomy" id="91928"/>
    <lineage>
        <taxon>Eukaryota</taxon>
        <taxon>Fungi</taxon>
        <taxon>Dikarya</taxon>
        <taxon>Ascomycota</taxon>
        <taxon>Pezizomycotina</taxon>
        <taxon>Eurotiomycetes</taxon>
        <taxon>Chaetothyriomycetidae</taxon>
        <taxon>Chaetothyriales</taxon>
        <taxon>Herpotrichiellaceae</taxon>
        <taxon>Exophiala</taxon>
    </lineage>
</organism>
<dbReference type="Proteomes" id="UP000053328">
    <property type="component" value="Unassembled WGS sequence"/>
</dbReference>
<dbReference type="InterPro" id="IPR001466">
    <property type="entry name" value="Beta-lactam-related"/>
</dbReference>
<dbReference type="RefSeq" id="XP_016238207.1">
    <property type="nucleotide sequence ID" value="XM_016376637.1"/>
</dbReference>
<protein>
    <recommendedName>
        <fullName evidence="3">Beta-lactamase-related domain-containing protein</fullName>
    </recommendedName>
</protein>
<sequence>MEELFETACSNSDIRGAVLVAASADDTFQYQQAFGRASSESDLTLESTFWIASCSKLVTSIAALQCVEKGLVKLDDDVTSILPEIKDIDILRGFDESLGRPILGKCQNTVTLRGLLTHSTGLGYAFSNPLLIRWRAYQNKSTALPASEFEKNYFMPLLHEPGESWVYGTGIEWAGILIERIVGTNLQSYLQQHVWDPVGVKDMTFHLEQRPDIQARLSCMSVRLSSSKIDWTTERVVPDPIHHELGGVGIYSTALDYLKIMKSILANDGRLLQGQTVDEMFRPQLTSNSAKALCDLVAAKETSTGFGVPQCVSVDHGLAGMLILEDIQTGRKSGSMSWGGYPNLKWWIDRKTGLCGLYASQLIPPGDAMSVKMYEIFQAEMYKRFSMRQ</sequence>
<accession>A0A0D1YRZ4</accession>
<keyword evidence="5" id="KW-1185">Reference proteome</keyword>
<dbReference type="HOGENOM" id="CLU_020027_11_1_1"/>
<dbReference type="InterPro" id="IPR050789">
    <property type="entry name" value="Diverse_Enzym_Activities"/>
</dbReference>
<comment type="similarity">
    <text evidence="1">Belongs to the class-A beta-lactamase family.</text>
</comment>
<evidence type="ECO:0000256" key="2">
    <source>
        <dbReference type="ARBA" id="ARBA00022801"/>
    </source>
</evidence>
<gene>
    <name evidence="4" type="ORF">PV08_02277</name>
</gene>
<dbReference type="Gene3D" id="3.40.710.10">
    <property type="entry name" value="DD-peptidase/beta-lactamase superfamily"/>
    <property type="match status" value="1"/>
</dbReference>
<dbReference type="SUPFAM" id="SSF56601">
    <property type="entry name" value="beta-lactamase/transpeptidase-like"/>
    <property type="match status" value="1"/>
</dbReference>
<proteinExistence type="inferred from homology"/>
<dbReference type="EMBL" id="KN847493">
    <property type="protein sequence ID" value="KIW17991.1"/>
    <property type="molecule type" value="Genomic_DNA"/>
</dbReference>
<evidence type="ECO:0000313" key="4">
    <source>
        <dbReference type="EMBL" id="KIW17991.1"/>
    </source>
</evidence>
<dbReference type="OrthoDB" id="428260at2759"/>
<dbReference type="InterPro" id="IPR012338">
    <property type="entry name" value="Beta-lactam/transpept-like"/>
</dbReference>
<dbReference type="VEuPathDB" id="FungiDB:PV08_02277"/>
<evidence type="ECO:0000313" key="5">
    <source>
        <dbReference type="Proteomes" id="UP000053328"/>
    </source>
</evidence>
<dbReference type="Pfam" id="PF00144">
    <property type="entry name" value="Beta-lactamase"/>
    <property type="match status" value="1"/>
</dbReference>
<evidence type="ECO:0000256" key="1">
    <source>
        <dbReference type="ARBA" id="ARBA00009009"/>
    </source>
</evidence>
<dbReference type="PANTHER" id="PTHR43283:SF17">
    <property type="entry name" value="(LOVD), PUTATIVE (AFU_ORTHOLOGUE AFUA_5G00920)-RELATED"/>
    <property type="match status" value="1"/>
</dbReference>